<evidence type="ECO:0000313" key="2">
    <source>
        <dbReference type="Proteomes" id="UP000505355"/>
    </source>
</evidence>
<accession>A0A7D4Q0C5</accession>
<dbReference type="Proteomes" id="UP000505355">
    <property type="component" value="Chromosome"/>
</dbReference>
<keyword evidence="2" id="KW-1185">Reference proteome</keyword>
<dbReference type="KEGG" id="mmab:HQ865_00750"/>
<gene>
    <name evidence="1" type="ORF">HQ865_00750</name>
</gene>
<protein>
    <submittedName>
        <fullName evidence="1">Uncharacterized protein</fullName>
    </submittedName>
</protein>
<dbReference type="AlphaFoldDB" id="A0A7D4Q0C5"/>
<evidence type="ECO:0000313" key="1">
    <source>
        <dbReference type="EMBL" id="QKJ28347.1"/>
    </source>
</evidence>
<dbReference type="Pfam" id="PF20217">
    <property type="entry name" value="DUF6577"/>
    <property type="match status" value="1"/>
</dbReference>
<proteinExistence type="predicted"/>
<dbReference type="RefSeq" id="WP_173413049.1">
    <property type="nucleotide sequence ID" value="NZ_CP054139.1"/>
</dbReference>
<dbReference type="EMBL" id="CP054139">
    <property type="protein sequence ID" value="QKJ28347.1"/>
    <property type="molecule type" value="Genomic_DNA"/>
</dbReference>
<sequence>MKAAIEIDILKKFADKGIFTKNELEMYLRQYFPAASGNTISWHIHSLKSNGTISHVSRGVYSLDNKRDFQPQISNTLKRINNKINKEFPFIQFCVWESKWFNDLMVHQLFKNYLVVETEKDVMESVFNSLTDFSKKVYLNPDHEIFERYIANFNEVIIVKPMVSEAPINVDEKGIHVALLEKLLVDALIEKDLFAAQQNELEYIFSTSLKKYKLNINKLKRYARRRNQLNELEKYITKTLAK</sequence>
<reference evidence="1 2" key="1">
    <citation type="submission" date="2020-05" db="EMBL/GenBank/DDBJ databases">
        <title>Mucilaginibacter mali sp. nov.</title>
        <authorList>
            <person name="Kim H.S."/>
            <person name="Lee K.C."/>
            <person name="Suh M.K."/>
            <person name="Kim J.-S."/>
            <person name="Han K.-I."/>
            <person name="Eom M.K."/>
            <person name="Shin Y.K."/>
            <person name="Lee J.-S."/>
        </authorList>
    </citation>
    <scope>NUCLEOTIDE SEQUENCE [LARGE SCALE GENOMIC DNA]</scope>
    <source>
        <strain evidence="1 2">G2-14</strain>
    </source>
</reference>
<organism evidence="1 2">
    <name type="scientific">Mucilaginibacter mali</name>
    <dbReference type="NCBI Taxonomy" id="2740462"/>
    <lineage>
        <taxon>Bacteria</taxon>
        <taxon>Pseudomonadati</taxon>
        <taxon>Bacteroidota</taxon>
        <taxon>Sphingobacteriia</taxon>
        <taxon>Sphingobacteriales</taxon>
        <taxon>Sphingobacteriaceae</taxon>
        <taxon>Mucilaginibacter</taxon>
    </lineage>
</organism>
<dbReference type="InterPro" id="IPR046484">
    <property type="entry name" value="DUF6577"/>
</dbReference>
<name>A0A7D4Q0C5_9SPHI</name>